<dbReference type="GO" id="GO:0046654">
    <property type="term" value="P:tetrahydrofolate biosynthetic process"/>
    <property type="evidence" value="ECO:0007669"/>
    <property type="project" value="UniProtKB-UniPathway"/>
</dbReference>
<dbReference type="PANTHER" id="PTHR43071:SF1">
    <property type="entry name" value="2-AMINO-4-HYDROXY-6-HYDROXYMETHYLDIHYDROPTERIDINE PYROPHOSPHOKINASE"/>
    <property type="match status" value="1"/>
</dbReference>
<dbReference type="GO" id="GO:0003848">
    <property type="term" value="F:2-amino-4-hydroxy-6-hydroxymethyldihydropteridine diphosphokinase activity"/>
    <property type="evidence" value="ECO:0007669"/>
    <property type="project" value="UniProtKB-EC"/>
</dbReference>
<evidence type="ECO:0000256" key="6">
    <source>
        <dbReference type="ARBA" id="ARBA00022741"/>
    </source>
</evidence>
<dbReference type="Proteomes" id="UP000540989">
    <property type="component" value="Unassembled WGS sequence"/>
</dbReference>
<dbReference type="EMBL" id="JACHIP010000004">
    <property type="protein sequence ID" value="MBB5058385.1"/>
    <property type="molecule type" value="Genomic_DNA"/>
</dbReference>
<dbReference type="NCBIfam" id="TIGR01498">
    <property type="entry name" value="folK"/>
    <property type="match status" value="1"/>
</dbReference>
<evidence type="ECO:0000256" key="9">
    <source>
        <dbReference type="ARBA" id="ARBA00022909"/>
    </source>
</evidence>
<evidence type="ECO:0000256" key="4">
    <source>
        <dbReference type="ARBA" id="ARBA00016218"/>
    </source>
</evidence>
<keyword evidence="6" id="KW-0547">Nucleotide-binding</keyword>
<comment type="function">
    <text evidence="10">Catalyzes the transfer of pyrophosphate from adenosine triphosphate (ATP) to 6-hydroxymethyl-7,8-dihydropterin, an enzymatic step in folate biosynthesis pathway.</text>
</comment>
<evidence type="ECO:0000259" key="13">
    <source>
        <dbReference type="Pfam" id="PF01288"/>
    </source>
</evidence>
<evidence type="ECO:0000256" key="3">
    <source>
        <dbReference type="ARBA" id="ARBA00013253"/>
    </source>
</evidence>
<evidence type="ECO:0000256" key="10">
    <source>
        <dbReference type="ARBA" id="ARBA00029409"/>
    </source>
</evidence>
<protein>
    <recommendedName>
        <fullName evidence="4">2-amino-4-hydroxy-6-hydroxymethyldihydropteridine pyrophosphokinase</fullName>
        <ecNumber evidence="3">2.7.6.3</ecNumber>
    </recommendedName>
    <alternativeName>
        <fullName evidence="11">6-hydroxymethyl-7,8-dihydropterin pyrophosphokinase</fullName>
    </alternativeName>
    <alternativeName>
        <fullName evidence="12">7,8-dihydro-6-hydroxymethylpterin-pyrophosphokinase</fullName>
    </alternativeName>
</protein>
<organism evidence="14 15">
    <name type="scientific">Granulicella aggregans</name>
    <dbReference type="NCBI Taxonomy" id="474949"/>
    <lineage>
        <taxon>Bacteria</taxon>
        <taxon>Pseudomonadati</taxon>
        <taxon>Acidobacteriota</taxon>
        <taxon>Terriglobia</taxon>
        <taxon>Terriglobales</taxon>
        <taxon>Acidobacteriaceae</taxon>
        <taxon>Granulicella</taxon>
    </lineage>
</organism>
<keyword evidence="7 14" id="KW-0418">Kinase</keyword>
<evidence type="ECO:0000256" key="8">
    <source>
        <dbReference type="ARBA" id="ARBA00022840"/>
    </source>
</evidence>
<dbReference type="GO" id="GO:0016301">
    <property type="term" value="F:kinase activity"/>
    <property type="evidence" value="ECO:0007669"/>
    <property type="project" value="UniProtKB-KW"/>
</dbReference>
<reference evidence="14 15" key="1">
    <citation type="submission" date="2020-08" db="EMBL/GenBank/DDBJ databases">
        <title>Genomic Encyclopedia of Type Strains, Phase IV (KMG-V): Genome sequencing to study the core and pangenomes of soil and plant-associated prokaryotes.</title>
        <authorList>
            <person name="Whitman W."/>
        </authorList>
    </citation>
    <scope>NUCLEOTIDE SEQUENCE [LARGE SCALE GENOMIC DNA]</scope>
    <source>
        <strain evidence="14 15">M8UP14</strain>
    </source>
</reference>
<evidence type="ECO:0000256" key="7">
    <source>
        <dbReference type="ARBA" id="ARBA00022777"/>
    </source>
</evidence>
<dbReference type="Gene3D" id="3.30.70.560">
    <property type="entry name" value="7,8-Dihydro-6-hydroxymethylpterin-pyrophosphokinase HPPK"/>
    <property type="match status" value="1"/>
</dbReference>
<evidence type="ECO:0000256" key="1">
    <source>
        <dbReference type="ARBA" id="ARBA00005051"/>
    </source>
</evidence>
<dbReference type="InterPro" id="IPR000550">
    <property type="entry name" value="Hppk"/>
</dbReference>
<gene>
    <name evidence="14" type="ORF">HDF16_003099</name>
</gene>
<dbReference type="AlphaFoldDB" id="A0A7W8E5P0"/>
<keyword evidence="9" id="KW-0289">Folate biosynthesis</keyword>
<feature type="domain" description="7,8-dihydro-6-hydroxymethylpterin-pyrophosphokinase" evidence="13">
    <location>
        <begin position="7"/>
        <end position="137"/>
    </location>
</feature>
<evidence type="ECO:0000313" key="15">
    <source>
        <dbReference type="Proteomes" id="UP000540989"/>
    </source>
</evidence>
<comment type="pathway">
    <text evidence="1">Cofactor biosynthesis; tetrahydrofolate biosynthesis; 2-amino-4-hydroxy-6-hydroxymethyl-7,8-dihydropteridine diphosphate from 7,8-dihydroneopterin triphosphate: step 4/4.</text>
</comment>
<keyword evidence="8" id="KW-0067">ATP-binding</keyword>
<accession>A0A7W8E5P0</accession>
<evidence type="ECO:0000256" key="5">
    <source>
        <dbReference type="ARBA" id="ARBA00022679"/>
    </source>
</evidence>
<proteinExistence type="inferred from homology"/>
<dbReference type="Pfam" id="PF01288">
    <property type="entry name" value="HPPK"/>
    <property type="match status" value="1"/>
</dbReference>
<dbReference type="GO" id="GO:0046656">
    <property type="term" value="P:folic acid biosynthetic process"/>
    <property type="evidence" value="ECO:0007669"/>
    <property type="project" value="UniProtKB-KW"/>
</dbReference>
<comment type="similarity">
    <text evidence="2">Belongs to the HPPK family.</text>
</comment>
<comment type="caution">
    <text evidence="14">The sequence shown here is derived from an EMBL/GenBank/DDBJ whole genome shotgun (WGS) entry which is preliminary data.</text>
</comment>
<dbReference type="GO" id="GO:0005524">
    <property type="term" value="F:ATP binding"/>
    <property type="evidence" value="ECO:0007669"/>
    <property type="project" value="UniProtKB-KW"/>
</dbReference>
<dbReference type="CDD" id="cd00483">
    <property type="entry name" value="HPPK"/>
    <property type="match status" value="1"/>
</dbReference>
<keyword evidence="5 14" id="KW-0808">Transferase</keyword>
<sequence>MTETAAVALGSNLDSPVGDRAANLRIAIEHLASVGRVVAVSSFYDTAPVGYLDQPRFLNATVLLETELAPHDLLEGLLAIEKTMGRDRSSTVAKGPRVIDLDLLLFGTKVMQTATLTLPHPAMWERRFVLEPLAEIAADMVDPVSGRTVDESLRGLKDSE</sequence>
<dbReference type="InterPro" id="IPR035907">
    <property type="entry name" value="Hppk_sf"/>
</dbReference>
<dbReference type="RefSeq" id="WP_184218000.1">
    <property type="nucleotide sequence ID" value="NZ_JACHIP010000004.1"/>
</dbReference>
<dbReference type="UniPathway" id="UPA00077">
    <property type="reaction ID" value="UER00155"/>
</dbReference>
<dbReference type="PANTHER" id="PTHR43071">
    <property type="entry name" value="2-AMINO-4-HYDROXY-6-HYDROXYMETHYLDIHYDROPTERIDINE PYROPHOSPHOKINASE"/>
    <property type="match status" value="1"/>
</dbReference>
<evidence type="ECO:0000256" key="2">
    <source>
        <dbReference type="ARBA" id="ARBA00005810"/>
    </source>
</evidence>
<name>A0A7W8E5P0_9BACT</name>
<keyword evidence="15" id="KW-1185">Reference proteome</keyword>
<evidence type="ECO:0000313" key="14">
    <source>
        <dbReference type="EMBL" id="MBB5058385.1"/>
    </source>
</evidence>
<dbReference type="SUPFAM" id="SSF55083">
    <property type="entry name" value="6-hydroxymethyl-7,8-dihydropterin pyrophosphokinase, HPPK"/>
    <property type="match status" value="1"/>
</dbReference>
<evidence type="ECO:0000256" key="12">
    <source>
        <dbReference type="ARBA" id="ARBA00033413"/>
    </source>
</evidence>
<dbReference type="EC" id="2.7.6.3" evidence="3"/>
<evidence type="ECO:0000256" key="11">
    <source>
        <dbReference type="ARBA" id="ARBA00029766"/>
    </source>
</evidence>